<feature type="domain" description="CP-type G" evidence="4">
    <location>
        <begin position="6"/>
        <end position="163"/>
    </location>
</feature>
<reference evidence="5" key="1">
    <citation type="journal article" date="2020" name="mSystems">
        <title>Genome- and Community-Level Interaction Insights into Carbon Utilization and Element Cycling Functions of Hydrothermarchaeota in Hydrothermal Sediment.</title>
        <authorList>
            <person name="Zhou Z."/>
            <person name="Liu Y."/>
            <person name="Xu W."/>
            <person name="Pan J."/>
            <person name="Luo Z.H."/>
            <person name="Li M."/>
        </authorList>
    </citation>
    <scope>NUCLEOTIDE SEQUENCE [LARGE SCALE GENOMIC DNA]</scope>
    <source>
        <strain evidence="5">SpSt-658</strain>
    </source>
</reference>
<dbReference type="InterPro" id="IPR016478">
    <property type="entry name" value="GTPase_MTG1"/>
</dbReference>
<dbReference type="InterPro" id="IPR050755">
    <property type="entry name" value="TRAFAC_YlqF/YawG_RiboMat"/>
</dbReference>
<dbReference type="Gene3D" id="3.40.50.300">
    <property type="entry name" value="P-loop containing nucleotide triphosphate hydrolases"/>
    <property type="match status" value="1"/>
</dbReference>
<gene>
    <name evidence="5" type="primary">rsgA</name>
    <name evidence="5" type="ORF">ENU31_03590</name>
</gene>
<keyword evidence="1 3" id="KW-0547">Nucleotide-binding</keyword>
<proteinExistence type="inferred from homology"/>
<keyword evidence="2 3" id="KW-0342">GTP-binding</keyword>
<dbReference type="InterPro" id="IPR030378">
    <property type="entry name" value="G_CP_dom"/>
</dbReference>
<evidence type="ECO:0000259" key="4">
    <source>
        <dbReference type="PROSITE" id="PS51721"/>
    </source>
</evidence>
<dbReference type="InterPro" id="IPR023179">
    <property type="entry name" value="GTP-bd_ortho_bundle_sf"/>
</dbReference>
<evidence type="ECO:0000256" key="3">
    <source>
        <dbReference type="PIRNR" id="PIRNR006230"/>
    </source>
</evidence>
<sequence>MKLMKWRELDMLISQSDIVLEVVEARNPISTRCRFVEENVIRKNKKLVVVLNKCDLVPKDVCRLWTKLLADEGFTAVCFSHKFKKHIQYLKRLIENIVEIKPITIAVVGYPKVGKSSLINALKGKNSAPTSPYPGSPGYTKASQKYKIAPGVYLIDTPGIIPIHNTNDIELLIRSRPIEKIDNTLHVVLKLIETIISNNKFAFREAYGVDSLDPLEILNSLAIKRGWFIGKGSEREPNLVEAARAIVRDYLKGKIKFYVLPPT</sequence>
<name>A0A7C4H5H4_9CREN</name>
<evidence type="ECO:0000256" key="2">
    <source>
        <dbReference type="ARBA" id="ARBA00023134"/>
    </source>
</evidence>
<dbReference type="PANTHER" id="PTHR11089:SF30">
    <property type="entry name" value="GUANINE NUCLEOTIDE-BINDING PROTEIN-LIKE 3 HOMOLOG"/>
    <property type="match status" value="1"/>
</dbReference>
<dbReference type="PIRSF" id="PIRSF006230">
    <property type="entry name" value="MG442"/>
    <property type="match status" value="1"/>
</dbReference>
<dbReference type="Pfam" id="PF01926">
    <property type="entry name" value="MMR_HSR1"/>
    <property type="match status" value="1"/>
</dbReference>
<dbReference type="PRINTS" id="PR00326">
    <property type="entry name" value="GTP1OBG"/>
</dbReference>
<organism evidence="5">
    <name type="scientific">Ignisphaera aggregans</name>
    <dbReference type="NCBI Taxonomy" id="334771"/>
    <lineage>
        <taxon>Archaea</taxon>
        <taxon>Thermoproteota</taxon>
        <taxon>Thermoprotei</taxon>
        <taxon>Desulfurococcales</taxon>
        <taxon>Desulfurococcaceae</taxon>
        <taxon>Ignisphaera</taxon>
    </lineage>
</organism>
<dbReference type="InterPro" id="IPR006073">
    <property type="entry name" value="GTP-bd"/>
</dbReference>
<comment type="similarity">
    <text evidence="3">Belongs to the TRAFAC class YlqF/YawG GTPase family. MTG1 subfamily.</text>
</comment>
<dbReference type="EMBL" id="DTCA01000112">
    <property type="protein sequence ID" value="HGM07475.1"/>
    <property type="molecule type" value="Genomic_DNA"/>
</dbReference>
<dbReference type="GO" id="GO:0005525">
    <property type="term" value="F:GTP binding"/>
    <property type="evidence" value="ECO:0007669"/>
    <property type="project" value="UniProtKB-KW"/>
</dbReference>
<dbReference type="PANTHER" id="PTHR11089">
    <property type="entry name" value="GTP-BINDING PROTEIN-RELATED"/>
    <property type="match status" value="1"/>
</dbReference>
<dbReference type="InterPro" id="IPR027417">
    <property type="entry name" value="P-loop_NTPase"/>
</dbReference>
<protein>
    <submittedName>
        <fullName evidence="5">GTPase RsgA</fullName>
    </submittedName>
</protein>
<evidence type="ECO:0000256" key="1">
    <source>
        <dbReference type="ARBA" id="ARBA00022741"/>
    </source>
</evidence>
<dbReference type="AlphaFoldDB" id="A0A7C4H5H4"/>
<dbReference type="SUPFAM" id="SSF52540">
    <property type="entry name" value="P-loop containing nucleoside triphosphate hydrolases"/>
    <property type="match status" value="1"/>
</dbReference>
<evidence type="ECO:0000313" key="5">
    <source>
        <dbReference type="EMBL" id="HGM07475.1"/>
    </source>
</evidence>
<accession>A0A7C4H5H4</accession>
<dbReference type="Gene3D" id="1.10.1580.10">
    <property type="match status" value="1"/>
</dbReference>
<dbReference type="PROSITE" id="PS51721">
    <property type="entry name" value="G_CP"/>
    <property type="match status" value="1"/>
</dbReference>
<comment type="caution">
    <text evidence="5">The sequence shown here is derived from an EMBL/GenBank/DDBJ whole genome shotgun (WGS) entry which is preliminary data.</text>
</comment>